<feature type="compositionally biased region" description="Acidic residues" evidence="1">
    <location>
        <begin position="62"/>
        <end position="78"/>
    </location>
</feature>
<name>A0ABR4NKF9_9FUNG</name>
<accession>A0ABR4NKF9</accession>
<evidence type="ECO:0000313" key="2">
    <source>
        <dbReference type="EMBL" id="KAL2920012.1"/>
    </source>
</evidence>
<reference evidence="2 3" key="1">
    <citation type="submission" date="2023-09" db="EMBL/GenBank/DDBJ databases">
        <title>Pangenome analysis of Batrachochytrium dendrobatidis and related Chytrids.</title>
        <authorList>
            <person name="Yacoub M.N."/>
            <person name="Stajich J.E."/>
            <person name="James T.Y."/>
        </authorList>
    </citation>
    <scope>NUCLEOTIDE SEQUENCE [LARGE SCALE GENOMIC DNA]</scope>
    <source>
        <strain evidence="2 3">JEL0888</strain>
    </source>
</reference>
<evidence type="ECO:0000313" key="3">
    <source>
        <dbReference type="Proteomes" id="UP001527925"/>
    </source>
</evidence>
<evidence type="ECO:0000256" key="1">
    <source>
        <dbReference type="SAM" id="MobiDB-lite"/>
    </source>
</evidence>
<keyword evidence="3" id="KW-1185">Reference proteome</keyword>
<gene>
    <name evidence="2" type="ORF">HK105_200078</name>
</gene>
<dbReference type="EMBL" id="JADGIZ020000001">
    <property type="protein sequence ID" value="KAL2920012.1"/>
    <property type="molecule type" value="Genomic_DNA"/>
</dbReference>
<organism evidence="2 3">
    <name type="scientific">Polyrhizophydium stewartii</name>
    <dbReference type="NCBI Taxonomy" id="2732419"/>
    <lineage>
        <taxon>Eukaryota</taxon>
        <taxon>Fungi</taxon>
        <taxon>Fungi incertae sedis</taxon>
        <taxon>Chytridiomycota</taxon>
        <taxon>Chytridiomycota incertae sedis</taxon>
        <taxon>Chytridiomycetes</taxon>
        <taxon>Rhizophydiales</taxon>
        <taxon>Rhizophydiales incertae sedis</taxon>
        <taxon>Polyrhizophydium</taxon>
    </lineage>
</organism>
<dbReference type="Proteomes" id="UP001527925">
    <property type="component" value="Unassembled WGS sequence"/>
</dbReference>
<proteinExistence type="predicted"/>
<comment type="caution">
    <text evidence="2">The sequence shown here is derived from an EMBL/GenBank/DDBJ whole genome shotgun (WGS) entry which is preliminary data.</text>
</comment>
<evidence type="ECO:0008006" key="4">
    <source>
        <dbReference type="Google" id="ProtNLM"/>
    </source>
</evidence>
<feature type="compositionally biased region" description="Basic and acidic residues" evidence="1">
    <location>
        <begin position="43"/>
        <end position="54"/>
    </location>
</feature>
<feature type="region of interest" description="Disordered" evidence="1">
    <location>
        <begin position="179"/>
        <end position="201"/>
    </location>
</feature>
<feature type="compositionally biased region" description="Basic and acidic residues" evidence="1">
    <location>
        <begin position="1"/>
        <end position="13"/>
    </location>
</feature>
<feature type="region of interest" description="Disordered" evidence="1">
    <location>
        <begin position="1"/>
        <end position="94"/>
    </location>
</feature>
<protein>
    <recommendedName>
        <fullName evidence="4">Male-enhanced antigen 1</fullName>
    </recommendedName>
</protein>
<dbReference type="Pfam" id="PF06910">
    <property type="entry name" value="MEA1"/>
    <property type="match status" value="1"/>
</dbReference>
<sequence>MLAADGDAHKDTRALAAGTWEASDGRASPEDAEAAPGRSVSSHGDRLGAHEDGIRGYMLGDGGEDDDDDDGDDSDDDGGSGGGAADGYQLLDAGDDEDHESCAALEGGVHQQAAALGAPTPSRLVLERDDTCAIPQDDLALIQQVMASISLPEVAIPEWAKRVPESAWMPVFSDSIEAGRTPAAEAHPEASSQPALAQELI</sequence>